<evidence type="ECO:0000256" key="13">
    <source>
        <dbReference type="RuleBase" id="RU003785"/>
    </source>
</evidence>
<dbReference type="Pfam" id="PF01715">
    <property type="entry name" value="IPPT"/>
    <property type="match status" value="1"/>
</dbReference>
<accession>A0A1H5S3I1</accession>
<evidence type="ECO:0000256" key="6">
    <source>
        <dbReference type="ARBA" id="ARBA00022741"/>
    </source>
</evidence>
<dbReference type="EMBL" id="FNUT01000001">
    <property type="protein sequence ID" value="SEF45162.1"/>
    <property type="molecule type" value="Genomic_DNA"/>
</dbReference>
<evidence type="ECO:0000256" key="5">
    <source>
        <dbReference type="ARBA" id="ARBA00022694"/>
    </source>
</evidence>
<dbReference type="SUPFAM" id="SSF52540">
    <property type="entry name" value="P-loop containing nucleoside triphosphate hydrolases"/>
    <property type="match status" value="2"/>
</dbReference>
<feature type="region of interest" description="Interaction with substrate tRNA" evidence="10">
    <location>
        <begin position="52"/>
        <end position="55"/>
    </location>
</feature>
<keyword evidence="5 10" id="KW-0819">tRNA processing</keyword>
<dbReference type="InterPro" id="IPR027417">
    <property type="entry name" value="P-loop_NTPase"/>
</dbReference>
<dbReference type="HAMAP" id="MF_00185">
    <property type="entry name" value="IPP_trans"/>
    <property type="match status" value="1"/>
</dbReference>
<dbReference type="Gene3D" id="1.10.20.140">
    <property type="match status" value="1"/>
</dbReference>
<evidence type="ECO:0000256" key="12">
    <source>
        <dbReference type="RuleBase" id="RU003784"/>
    </source>
</evidence>
<keyword evidence="7 10" id="KW-0067">ATP-binding</keyword>
<dbReference type="NCBIfam" id="TIGR00174">
    <property type="entry name" value="miaA"/>
    <property type="match status" value="1"/>
</dbReference>
<feature type="site" description="Interaction with substrate tRNA" evidence="10">
    <location>
        <position position="118"/>
    </location>
</feature>
<dbReference type="InterPro" id="IPR039657">
    <property type="entry name" value="Dimethylallyltransferase"/>
</dbReference>
<evidence type="ECO:0000256" key="2">
    <source>
        <dbReference type="ARBA" id="ARBA00003213"/>
    </source>
</evidence>
<dbReference type="PANTHER" id="PTHR11088:SF60">
    <property type="entry name" value="TRNA DIMETHYLALLYLTRANSFERASE"/>
    <property type="match status" value="1"/>
</dbReference>
<dbReference type="AlphaFoldDB" id="A0A1H5S3I1"/>
<evidence type="ECO:0000256" key="10">
    <source>
        <dbReference type="HAMAP-Rule" id="MF_00185"/>
    </source>
</evidence>
<dbReference type="PANTHER" id="PTHR11088">
    <property type="entry name" value="TRNA DIMETHYLALLYLTRANSFERASE"/>
    <property type="match status" value="1"/>
</dbReference>
<keyword evidence="8 10" id="KW-0460">Magnesium</keyword>
<sequence>MPFIYFLSICDMTKGLEKQKTLIMVVGPTAVGKTAMAIRLANHFNTAIISADSRQFYREMSIGTAKPDAEELAQAPHYFIDSHSIREDYSAGDFERDALVLLADLFKEHDTVIGVGGSGLFVRALCEGLDDLPKAPEEMREALNHRLRMEGLKSLQAYLQEIDPEYYAKADIDNPQRVVRAIEVFEASGKPMSLFLKNQSPKRPFRIITVGLNMDRADLYERINNRVDHMLEEGLMGEVQSLIEFRNKPALLTVGYAELFDYFEGKLSWVEAIDLIKQNSRRYAKRQITWFKKYGETTWFLPQQFDEIIEHIAQEREKAP</sequence>
<comment type="subunit">
    <text evidence="10">Monomer.</text>
</comment>
<evidence type="ECO:0000256" key="3">
    <source>
        <dbReference type="ARBA" id="ARBA00005842"/>
    </source>
</evidence>
<dbReference type="Proteomes" id="UP000236731">
    <property type="component" value="Unassembled WGS sequence"/>
</dbReference>
<evidence type="ECO:0000256" key="7">
    <source>
        <dbReference type="ARBA" id="ARBA00022840"/>
    </source>
</evidence>
<evidence type="ECO:0000256" key="4">
    <source>
        <dbReference type="ARBA" id="ARBA00022679"/>
    </source>
</evidence>
<evidence type="ECO:0000313" key="15">
    <source>
        <dbReference type="Proteomes" id="UP000236731"/>
    </source>
</evidence>
<comment type="cofactor">
    <cofactor evidence="1 10">
        <name>Mg(2+)</name>
        <dbReference type="ChEBI" id="CHEBI:18420"/>
    </cofactor>
</comment>
<dbReference type="Gene3D" id="3.40.50.300">
    <property type="entry name" value="P-loop containing nucleotide triphosphate hydrolases"/>
    <property type="match status" value="1"/>
</dbReference>
<dbReference type="InterPro" id="IPR018022">
    <property type="entry name" value="IPT"/>
</dbReference>
<name>A0A1H5S3I1_9SPHI</name>
<evidence type="ECO:0000256" key="8">
    <source>
        <dbReference type="ARBA" id="ARBA00022842"/>
    </source>
</evidence>
<comment type="similarity">
    <text evidence="3 10 13">Belongs to the IPP transferase family.</text>
</comment>
<keyword evidence="15" id="KW-1185">Reference proteome</keyword>
<reference evidence="15" key="1">
    <citation type="submission" date="2016-10" db="EMBL/GenBank/DDBJ databases">
        <authorList>
            <person name="Varghese N."/>
            <person name="Submissions S."/>
        </authorList>
    </citation>
    <scope>NUCLEOTIDE SEQUENCE [LARGE SCALE GENOMIC DNA]</scope>
    <source>
        <strain evidence="15">DSM 22361</strain>
    </source>
</reference>
<feature type="site" description="Interaction with substrate tRNA" evidence="10">
    <location>
        <position position="140"/>
    </location>
</feature>
<dbReference type="GO" id="GO:0052381">
    <property type="term" value="F:tRNA dimethylallyltransferase activity"/>
    <property type="evidence" value="ECO:0007669"/>
    <property type="project" value="UniProtKB-UniRule"/>
</dbReference>
<evidence type="ECO:0000256" key="1">
    <source>
        <dbReference type="ARBA" id="ARBA00001946"/>
    </source>
</evidence>
<feature type="binding site" evidence="10">
    <location>
        <begin position="27"/>
        <end position="34"/>
    </location>
    <ligand>
        <name>ATP</name>
        <dbReference type="ChEBI" id="CHEBI:30616"/>
    </ligand>
</feature>
<feature type="region of interest" description="Interaction with substrate tRNA" evidence="10">
    <location>
        <begin position="176"/>
        <end position="180"/>
    </location>
</feature>
<evidence type="ECO:0000256" key="9">
    <source>
        <dbReference type="ARBA" id="ARBA00049563"/>
    </source>
</evidence>
<keyword evidence="6 10" id="KW-0547">Nucleotide-binding</keyword>
<organism evidence="14 15">
    <name type="scientific">Sphingobacterium lactis</name>
    <dbReference type="NCBI Taxonomy" id="797291"/>
    <lineage>
        <taxon>Bacteria</taxon>
        <taxon>Pseudomonadati</taxon>
        <taxon>Bacteroidota</taxon>
        <taxon>Sphingobacteriia</taxon>
        <taxon>Sphingobacteriales</taxon>
        <taxon>Sphingobacteriaceae</taxon>
        <taxon>Sphingobacterium</taxon>
    </lineage>
</organism>
<comment type="catalytic activity">
    <reaction evidence="9 10 11">
        <text>adenosine(37) in tRNA + dimethylallyl diphosphate = N(6)-dimethylallyladenosine(37) in tRNA + diphosphate</text>
        <dbReference type="Rhea" id="RHEA:26482"/>
        <dbReference type="Rhea" id="RHEA-COMP:10162"/>
        <dbReference type="Rhea" id="RHEA-COMP:10375"/>
        <dbReference type="ChEBI" id="CHEBI:33019"/>
        <dbReference type="ChEBI" id="CHEBI:57623"/>
        <dbReference type="ChEBI" id="CHEBI:74411"/>
        <dbReference type="ChEBI" id="CHEBI:74415"/>
        <dbReference type="EC" id="2.5.1.75"/>
    </reaction>
</comment>
<evidence type="ECO:0000313" key="14">
    <source>
        <dbReference type="EMBL" id="SEF45162.1"/>
    </source>
</evidence>
<protein>
    <recommendedName>
        <fullName evidence="10">tRNA dimethylallyltransferase</fullName>
        <ecNumber evidence="10">2.5.1.75</ecNumber>
    </recommendedName>
    <alternativeName>
        <fullName evidence="10">Dimethylallyl diphosphate:tRNA dimethylallyltransferase</fullName>
        <shortName evidence="10">DMAPP:tRNA dimethylallyltransferase</shortName>
        <shortName evidence="10">DMATase</shortName>
    </alternativeName>
    <alternativeName>
        <fullName evidence="10">Isopentenyl-diphosphate:tRNA isopentenyltransferase</fullName>
        <shortName evidence="10">IPP transferase</shortName>
        <shortName evidence="10">IPPT</shortName>
        <shortName evidence="10">IPTase</shortName>
    </alternativeName>
</protein>
<comment type="function">
    <text evidence="2 10 12">Catalyzes the transfer of a dimethylallyl group onto the adenine at position 37 in tRNAs that read codons beginning with uridine, leading to the formation of N6-(dimethylallyl)adenosine (i(6)A).</text>
</comment>
<dbReference type="GO" id="GO:0006400">
    <property type="term" value="P:tRNA modification"/>
    <property type="evidence" value="ECO:0007669"/>
    <property type="project" value="TreeGrafter"/>
</dbReference>
<evidence type="ECO:0000256" key="11">
    <source>
        <dbReference type="RuleBase" id="RU003783"/>
    </source>
</evidence>
<proteinExistence type="inferred from homology"/>
<keyword evidence="4 10" id="KW-0808">Transferase</keyword>
<comment type="caution">
    <text evidence="10">Lacks conserved residue(s) required for the propagation of feature annotation.</text>
</comment>
<gene>
    <name evidence="10" type="primary">miaA</name>
    <name evidence="14" type="ORF">SAMN05421877_101156</name>
</gene>
<feature type="binding site" evidence="10">
    <location>
        <begin position="29"/>
        <end position="34"/>
    </location>
    <ligand>
        <name>substrate</name>
    </ligand>
</feature>
<dbReference type="GO" id="GO:0005524">
    <property type="term" value="F:ATP binding"/>
    <property type="evidence" value="ECO:0007669"/>
    <property type="project" value="UniProtKB-UniRule"/>
</dbReference>
<dbReference type="EC" id="2.5.1.75" evidence="10"/>